<dbReference type="OrthoDB" id="4772828at2"/>
<gene>
    <name evidence="1" type="ORF">ET989_06465</name>
</gene>
<accession>A0A4Q9KE38</accession>
<sequence length="292" mass="32579">MVWTAAREEAQAARRRFGHARAVKATPRWFNGLMPWLPFRDRAMNPDEMEALRLVLSTYRDSSGQNQTKIGSMPGFRDFERGLASVIGGTAAENKGVFDVIRTVTPGPGFGVSCKMARFAPTAQEAAFVELSNAAAKFRAHLLERQINWVTEPQLAGPAIIELVTSWHQADADALGLDLQASKYAVLSRSSNWTEFQLSAYPLDLYGFNPIGDIEWSSTKSRVDGHVDIGGRKHLLWQWYPNSGGQLKWWPPLAWADWATSRFTLEEAPIVLPTARAKEYFPNLWPGGFTPA</sequence>
<evidence type="ECO:0000313" key="1">
    <source>
        <dbReference type="EMBL" id="TBT85385.1"/>
    </source>
</evidence>
<dbReference type="EMBL" id="SDMQ01000005">
    <property type="protein sequence ID" value="TBT85385.1"/>
    <property type="molecule type" value="Genomic_DNA"/>
</dbReference>
<name>A0A4Q9KE38_9ACTN</name>
<dbReference type="AlphaFoldDB" id="A0A4Q9KE38"/>
<evidence type="ECO:0000313" key="2">
    <source>
        <dbReference type="Proteomes" id="UP000292373"/>
    </source>
</evidence>
<keyword evidence="2" id="KW-1185">Reference proteome</keyword>
<reference evidence="1 2" key="1">
    <citation type="submission" date="2019-01" db="EMBL/GenBank/DDBJ databases">
        <title>Lactibacter flavus gen. nov., sp. nov., a novel bacterium of the family Propionibacteriaceae isolated from raw milk and dairy products.</title>
        <authorList>
            <person name="Huptas C."/>
            <person name="Wenning M."/>
            <person name="Breitenwieser F."/>
            <person name="Doll E."/>
            <person name="Von Neubeck M."/>
            <person name="Busse H.-J."/>
            <person name="Scherer S."/>
        </authorList>
    </citation>
    <scope>NUCLEOTIDE SEQUENCE [LARGE SCALE GENOMIC DNA]</scope>
    <source>
        <strain evidence="1 2">KCTC 33808</strain>
    </source>
</reference>
<comment type="caution">
    <text evidence="1">The sequence shown here is derived from an EMBL/GenBank/DDBJ whole genome shotgun (WGS) entry which is preliminary data.</text>
</comment>
<dbReference type="RefSeq" id="WP_131167726.1">
    <property type="nucleotide sequence ID" value="NZ_SDMQ01000005.1"/>
</dbReference>
<protein>
    <submittedName>
        <fullName evidence="1">Uncharacterized protein</fullName>
    </submittedName>
</protein>
<organism evidence="1 2">
    <name type="scientific">Propioniciclava sinopodophylli</name>
    <dbReference type="NCBI Taxonomy" id="1837344"/>
    <lineage>
        <taxon>Bacteria</taxon>
        <taxon>Bacillati</taxon>
        <taxon>Actinomycetota</taxon>
        <taxon>Actinomycetes</taxon>
        <taxon>Propionibacteriales</taxon>
        <taxon>Propionibacteriaceae</taxon>
        <taxon>Propioniciclava</taxon>
    </lineage>
</organism>
<proteinExistence type="predicted"/>
<dbReference type="Proteomes" id="UP000292373">
    <property type="component" value="Unassembled WGS sequence"/>
</dbReference>